<keyword evidence="1" id="KW-0732">Signal</keyword>
<dbReference type="AlphaFoldDB" id="A0A2T0RP57"/>
<dbReference type="PROSITE" id="PS00134">
    <property type="entry name" value="TRYPSIN_HIS"/>
    <property type="match status" value="1"/>
</dbReference>
<gene>
    <name evidence="3" type="ORF">CLV78_10538</name>
</gene>
<organism evidence="3 4">
    <name type="scientific">Aliiruegeria haliotis</name>
    <dbReference type="NCBI Taxonomy" id="1280846"/>
    <lineage>
        <taxon>Bacteria</taxon>
        <taxon>Pseudomonadati</taxon>
        <taxon>Pseudomonadota</taxon>
        <taxon>Alphaproteobacteria</taxon>
        <taxon>Rhodobacterales</taxon>
        <taxon>Roseobacteraceae</taxon>
        <taxon>Aliiruegeria</taxon>
    </lineage>
</organism>
<dbReference type="PRINTS" id="PR00722">
    <property type="entry name" value="CHYMOTRYPSIN"/>
</dbReference>
<dbReference type="RefSeq" id="WP_106205307.1">
    <property type="nucleotide sequence ID" value="NZ_PVTD01000005.1"/>
</dbReference>
<dbReference type="InterPro" id="IPR001314">
    <property type="entry name" value="Peptidase_S1A"/>
</dbReference>
<comment type="caution">
    <text evidence="3">The sequence shown here is derived from an EMBL/GenBank/DDBJ whole genome shotgun (WGS) entry which is preliminary data.</text>
</comment>
<dbReference type="Pfam" id="PF13365">
    <property type="entry name" value="Trypsin_2"/>
    <property type="match status" value="1"/>
</dbReference>
<feature type="domain" description="Peptidase S1" evidence="2">
    <location>
        <begin position="43"/>
        <end position="291"/>
    </location>
</feature>
<evidence type="ECO:0000313" key="3">
    <source>
        <dbReference type="EMBL" id="PRY22986.1"/>
    </source>
</evidence>
<dbReference type="Proteomes" id="UP000239480">
    <property type="component" value="Unassembled WGS sequence"/>
</dbReference>
<reference evidence="3 4" key="1">
    <citation type="submission" date="2018-03" db="EMBL/GenBank/DDBJ databases">
        <title>Genomic Encyclopedia of Archaeal and Bacterial Type Strains, Phase II (KMG-II): from individual species to whole genera.</title>
        <authorList>
            <person name="Goeker M."/>
        </authorList>
    </citation>
    <scope>NUCLEOTIDE SEQUENCE [LARGE SCALE GENOMIC DNA]</scope>
    <source>
        <strain evidence="3 4">DSM 29328</strain>
    </source>
</reference>
<evidence type="ECO:0000313" key="4">
    <source>
        <dbReference type="Proteomes" id="UP000239480"/>
    </source>
</evidence>
<dbReference type="SUPFAM" id="SSF50494">
    <property type="entry name" value="Trypsin-like serine proteases"/>
    <property type="match status" value="1"/>
</dbReference>
<feature type="chain" id="PRO_5015667414" evidence="1">
    <location>
        <begin position="17"/>
        <end position="300"/>
    </location>
</feature>
<evidence type="ECO:0000259" key="2">
    <source>
        <dbReference type="PROSITE" id="PS50240"/>
    </source>
</evidence>
<dbReference type="InterPro" id="IPR043504">
    <property type="entry name" value="Peptidase_S1_PA_chymotrypsin"/>
</dbReference>
<sequence>MRVLFALLLLTLPAVAQETSVDIQVRDDRHDPLRNAVATVGGCTGTLISNTVVLTAAHCLPPVFRAEKPPDAELAACKGLTQQSGLQKGSWEDPFTWYPSGSGQTPTLRLTFGDRRKKNRLVRKVTAYALPRCADMALLRIRTTLPLYLARPFPVASIPPLNPDRILAANRLRYAGFGMPRIELAPAPVRQTGQVAYWGRNDCHVVGLPPNRSDGRRILPGDSGSPLLLEQAGREIMVGVLWGSGTPDRAICGDVIPRQPDRHGSYTPTWRGSLEGTDATDIGAWLRAMVPDAEHVALAP</sequence>
<dbReference type="InterPro" id="IPR001254">
    <property type="entry name" value="Trypsin_dom"/>
</dbReference>
<evidence type="ECO:0000256" key="1">
    <source>
        <dbReference type="SAM" id="SignalP"/>
    </source>
</evidence>
<dbReference type="EMBL" id="PVTD01000005">
    <property type="protein sequence ID" value="PRY22986.1"/>
    <property type="molecule type" value="Genomic_DNA"/>
</dbReference>
<dbReference type="Gene3D" id="2.40.10.10">
    <property type="entry name" value="Trypsin-like serine proteases"/>
    <property type="match status" value="1"/>
</dbReference>
<feature type="signal peptide" evidence="1">
    <location>
        <begin position="1"/>
        <end position="16"/>
    </location>
</feature>
<accession>A0A2T0RP57</accession>
<proteinExistence type="predicted"/>
<name>A0A2T0RP57_9RHOB</name>
<dbReference type="OrthoDB" id="267336at2"/>
<dbReference type="InterPro" id="IPR009003">
    <property type="entry name" value="Peptidase_S1_PA"/>
</dbReference>
<keyword evidence="4" id="KW-1185">Reference proteome</keyword>
<dbReference type="GO" id="GO:0004252">
    <property type="term" value="F:serine-type endopeptidase activity"/>
    <property type="evidence" value="ECO:0007669"/>
    <property type="project" value="InterPro"/>
</dbReference>
<protein>
    <submittedName>
        <fullName evidence="3">Trypsin</fullName>
    </submittedName>
</protein>
<dbReference type="GO" id="GO:0006508">
    <property type="term" value="P:proteolysis"/>
    <property type="evidence" value="ECO:0007669"/>
    <property type="project" value="InterPro"/>
</dbReference>
<dbReference type="InterPro" id="IPR018114">
    <property type="entry name" value="TRYPSIN_HIS"/>
</dbReference>
<dbReference type="PROSITE" id="PS50240">
    <property type="entry name" value="TRYPSIN_DOM"/>
    <property type="match status" value="1"/>
</dbReference>